<evidence type="ECO:0000259" key="9">
    <source>
        <dbReference type="Pfam" id="PF04151"/>
    </source>
</evidence>
<evidence type="ECO:0000256" key="2">
    <source>
        <dbReference type="ARBA" id="ARBA00022670"/>
    </source>
</evidence>
<dbReference type="PROSITE" id="PS51892">
    <property type="entry name" value="SUBTILASE"/>
    <property type="match status" value="1"/>
</dbReference>
<sequence length="1124" mass="119018">MKSKLKKTSLAVAASLLLASGVAKPTFAEAMATDPQQSQVDQGAAPITAPFAADHVIVKFKAGAHAASALSAEMVVQDHPLPGTGAHVMTVQTGTDIPALVDALKQDPNVLYAEPDYQIVLPAKPVDSGNSPQPQAVDSLPAAGITAASEGKEQQAGADNVPASPDNSPASSEVPDRIPSDPWFRDQWALSNIGQPILEYFPSGTPGIDIEALNAWKITQGSDDAVIAILNSGVDTNLRDLAGNVWTNPDEIPDNGIDDDGDGYTDDLHGWDFAHGDNSLLDVTDHGIDRLGTNMASVIAGKLDNGIGGAGIAPNVKVMPLKIVAPDLGSASTLIDAIHYAKDKGVKLAVFGVSLNGYSQALKDAMADSGILFVVPAGNDGTNIDLPFANVYPAQYHLNNMVTVAAIDNNGMLPWYSNYGKDTVDVVAPGENIVVADPEVQFGYSAEMDNGYSKAILNGFGFEQLKEDEDTGCGFLCFKTSSAEPELQDVTERQDAFNRTMSYLGSGPASKVLLVQDDFYGNTGNTTKTDQDLATYKKLLEQFGYQQDAETGPSYHVRALASDADGPSLEEMQAYDIVVWFSGTDWLDDPAYKVITDNDQVNLTAYLGDSSRPRRLLLAGTNITSNINESEFMRNTLHMYVIGEGVLGDAVGVSGTAYDGVTYKMPDNSLASVDELVSLDPSTATVDLEIPFNADITSGSEMAAGYTAGVAALVLSRNPSMDAQAIKERIINSGTSSSSLQGLIKSGKMINAYRAMSDDEIPGTPFPGTLVNDSLDASGDAHDVFAIDVHAGEKLSVGLTGGKETDFDLRLFKPEATTVQGEANLAAVSETRATSDESIIYAIAQSGTYYIDVPAIAGAGSYALHIDRGNGPGEYEDASGAIVFDGAWTTVTQAELSGGTAKQLAAEGSAEFGFTGNRIEWRGTTGPDQGIANVYVDDVLVASPSLYSAAPSPRQSVILNQPVLDGHHVLRIEWTGDKDEKAQGSAINLDTIVVTNVVQENDPVVKFRGPWFTSYSVNHFGGMAKYANGTNNEVEVTFTGSRFMLLFTKSPNRGKVNVYIDGSPVPATAEPIDLYSKTTEYRVPVSFPNAMTLGEHTIRIENSGSKNELSSGTSMSFDALVVTQ</sequence>
<dbReference type="Pfam" id="PF22148">
    <property type="entry name" value="Fervidolysin_NPro-like"/>
    <property type="match status" value="1"/>
</dbReference>
<evidence type="ECO:0000256" key="3">
    <source>
        <dbReference type="ARBA" id="ARBA00022801"/>
    </source>
</evidence>
<reference evidence="11 12" key="1">
    <citation type="submission" date="2020-01" db="EMBL/GenBank/DDBJ databases">
        <title>Paenibacillus soybeanensis sp. nov. isolated from the nodules of soybean (Glycine max(L.) Merr).</title>
        <authorList>
            <person name="Wang H."/>
        </authorList>
    </citation>
    <scope>NUCLEOTIDE SEQUENCE [LARGE SCALE GENOMIC DNA]</scope>
    <source>
        <strain evidence="11 12">T1</strain>
    </source>
</reference>
<keyword evidence="2" id="KW-0645">Protease</keyword>
<dbReference type="RefSeq" id="WP_161747364.1">
    <property type="nucleotide sequence ID" value="NZ_JAAAMV010000041.1"/>
</dbReference>
<dbReference type="InterPro" id="IPR007280">
    <property type="entry name" value="Peptidase_C_arc/bac"/>
</dbReference>
<dbReference type="InterPro" id="IPR036852">
    <property type="entry name" value="Peptidase_S8/S53_dom_sf"/>
</dbReference>
<dbReference type="Pfam" id="PF04151">
    <property type="entry name" value="PPC"/>
    <property type="match status" value="1"/>
</dbReference>
<evidence type="ECO:0000259" key="10">
    <source>
        <dbReference type="Pfam" id="PF22148"/>
    </source>
</evidence>
<comment type="caution">
    <text evidence="11">The sequence shown here is derived from an EMBL/GenBank/DDBJ whole genome shotgun (WGS) entry which is preliminary data.</text>
</comment>
<evidence type="ECO:0000256" key="5">
    <source>
        <dbReference type="PROSITE-ProRule" id="PRU01240"/>
    </source>
</evidence>
<keyword evidence="3" id="KW-0378">Hydrolase</keyword>
<dbReference type="InterPro" id="IPR050131">
    <property type="entry name" value="Peptidase_S8_subtilisin-like"/>
</dbReference>
<proteinExistence type="inferred from homology"/>
<evidence type="ECO:0000256" key="4">
    <source>
        <dbReference type="ARBA" id="ARBA00022825"/>
    </source>
</evidence>
<dbReference type="EMBL" id="JAAAMV010000041">
    <property type="protein sequence ID" value="NBD28365.1"/>
    <property type="molecule type" value="Genomic_DNA"/>
</dbReference>
<dbReference type="PANTHER" id="PTHR43806:SF11">
    <property type="entry name" value="CEREVISIN-RELATED"/>
    <property type="match status" value="1"/>
</dbReference>
<feature type="signal peptide" evidence="7">
    <location>
        <begin position="1"/>
        <end position="28"/>
    </location>
</feature>
<feature type="domain" description="Peptidase C-terminal archaeal/bacterial" evidence="9">
    <location>
        <begin position="783"/>
        <end position="853"/>
    </location>
</feature>
<keyword evidence="7" id="KW-0732">Signal</keyword>
<organism evidence="11 12">
    <name type="scientific">Paenibacillus glycinis</name>
    <dbReference type="NCBI Taxonomy" id="2697035"/>
    <lineage>
        <taxon>Bacteria</taxon>
        <taxon>Bacillati</taxon>
        <taxon>Bacillota</taxon>
        <taxon>Bacilli</taxon>
        <taxon>Bacillales</taxon>
        <taxon>Paenibacillaceae</taxon>
        <taxon>Paenibacillus</taxon>
    </lineage>
</organism>
<name>A0ABW9Y070_9BACL</name>
<evidence type="ECO:0000256" key="7">
    <source>
        <dbReference type="SAM" id="SignalP"/>
    </source>
</evidence>
<dbReference type="InterPro" id="IPR054399">
    <property type="entry name" value="Fervidolysin-like_N_prodom"/>
</dbReference>
<feature type="domain" description="Fervidolysin-like N-terminal prodomain" evidence="10">
    <location>
        <begin position="45"/>
        <end position="115"/>
    </location>
</feature>
<comment type="caution">
    <text evidence="5">Lacks conserved residue(s) required for the propagation of feature annotation.</text>
</comment>
<dbReference type="Gene3D" id="2.60.120.260">
    <property type="entry name" value="Galactose-binding domain-like"/>
    <property type="match status" value="2"/>
</dbReference>
<comment type="similarity">
    <text evidence="1 5">Belongs to the peptidase S8 family.</text>
</comment>
<accession>A0ABW9Y070</accession>
<dbReference type="PANTHER" id="PTHR43806">
    <property type="entry name" value="PEPTIDASE S8"/>
    <property type="match status" value="1"/>
</dbReference>
<feature type="domain" description="Peptidase S8/S53" evidence="8">
    <location>
        <begin position="224"/>
        <end position="446"/>
    </location>
</feature>
<evidence type="ECO:0000256" key="1">
    <source>
        <dbReference type="ARBA" id="ARBA00011073"/>
    </source>
</evidence>
<dbReference type="InterPro" id="IPR000209">
    <property type="entry name" value="Peptidase_S8/S53_dom"/>
</dbReference>
<evidence type="ECO:0000313" key="11">
    <source>
        <dbReference type="EMBL" id="NBD28365.1"/>
    </source>
</evidence>
<protein>
    <submittedName>
        <fullName evidence="11">S8 family serine peptidase</fullName>
    </submittedName>
</protein>
<dbReference type="Gene3D" id="2.60.120.380">
    <property type="match status" value="1"/>
</dbReference>
<dbReference type="SUPFAM" id="SSF52743">
    <property type="entry name" value="Subtilisin-like"/>
    <property type="match status" value="2"/>
</dbReference>
<keyword evidence="12" id="KW-1185">Reference proteome</keyword>
<gene>
    <name evidence="11" type="ORF">GT019_31280</name>
</gene>
<evidence type="ECO:0000259" key="8">
    <source>
        <dbReference type="Pfam" id="PF00082"/>
    </source>
</evidence>
<dbReference type="Gene3D" id="3.40.50.200">
    <property type="entry name" value="Peptidase S8/S53 domain"/>
    <property type="match status" value="2"/>
</dbReference>
<feature type="region of interest" description="Disordered" evidence="6">
    <location>
        <begin position="146"/>
        <end position="180"/>
    </location>
</feature>
<evidence type="ECO:0000256" key="6">
    <source>
        <dbReference type="SAM" id="MobiDB-lite"/>
    </source>
</evidence>
<dbReference type="Proteomes" id="UP000665561">
    <property type="component" value="Unassembled WGS sequence"/>
</dbReference>
<keyword evidence="4" id="KW-0720">Serine protease</keyword>
<dbReference type="Pfam" id="PF00082">
    <property type="entry name" value="Peptidase_S8"/>
    <property type="match status" value="1"/>
</dbReference>
<feature type="chain" id="PRO_5047346651" evidence="7">
    <location>
        <begin position="29"/>
        <end position="1124"/>
    </location>
</feature>
<evidence type="ECO:0000313" key="12">
    <source>
        <dbReference type="Proteomes" id="UP000665561"/>
    </source>
</evidence>